<evidence type="ECO:0000259" key="3">
    <source>
        <dbReference type="PROSITE" id="PS51208"/>
    </source>
</evidence>
<dbReference type="GO" id="GO:0005509">
    <property type="term" value="F:calcium ion binding"/>
    <property type="evidence" value="ECO:0007669"/>
    <property type="project" value="InterPro"/>
</dbReference>
<organism evidence="4 5">
    <name type="scientific">Pseudaminobacter soli</name>
    <name type="common">ex Li et al. 2025</name>
    <dbReference type="NCBI Taxonomy" id="1295366"/>
    <lineage>
        <taxon>Bacteria</taxon>
        <taxon>Pseudomonadati</taxon>
        <taxon>Pseudomonadota</taxon>
        <taxon>Alphaproteobacteria</taxon>
        <taxon>Hyphomicrobiales</taxon>
        <taxon>Phyllobacteriaceae</taxon>
        <taxon>Pseudaminobacter</taxon>
    </lineage>
</organism>
<dbReference type="SMART" id="SM00429">
    <property type="entry name" value="IPT"/>
    <property type="match status" value="2"/>
</dbReference>
<dbReference type="PROSITE" id="PS51208">
    <property type="entry name" value="AUTOTRANSPORTER"/>
    <property type="match status" value="1"/>
</dbReference>
<comment type="caution">
    <text evidence="4">The sequence shown here is derived from an EMBL/GenBank/DDBJ whole genome shotgun (WGS) entry which is preliminary data.</text>
</comment>
<dbReference type="InterPro" id="IPR013783">
    <property type="entry name" value="Ig-like_fold"/>
</dbReference>
<dbReference type="Gene3D" id="2.40.128.130">
    <property type="entry name" value="Autotransporter beta-domain"/>
    <property type="match status" value="1"/>
</dbReference>
<dbReference type="InterPro" id="IPR002909">
    <property type="entry name" value="IPT_dom"/>
</dbReference>
<protein>
    <recommendedName>
        <fullName evidence="3">Autotransporter domain-containing protein</fullName>
    </recommendedName>
</protein>
<sequence>MRLGLLVGGLLFGMAAAANAACDATATSGFFGTVTFTSVGDTIRLCVTDKAVQWGLYGVQGANTLSLPMSGQSMVVTDSYLAQTSKAAYTITPIPNDGPVLEGFPEYDIKLLSMPSASASDTIQLWYSLGCSVGNGCNGSPANTAFTITVNLPVPTVTSISPTSGPATGGTVVTITGTNFTGATAVKFGATNATSYTVNSSTQITATAPAGSVGTVDVTVTTAGGTSATSAWDRFSYLVAPVVTSISPQAGPAEGGTSVIITGTNFTSATTVKFGTTNAAGYAFNSSTQITATAPAGTGTIDVTVTTAGGTSATSAADQFTYIANPTATTAIAATSLTQGRAVTAFMPVTGSGGIAPLSYSVAPSLPAGLSMGGTGVITGTPTVAQTASSFTVTVTDANSATATANFSLTVNPAVTAAQAIASVTLTQNKAVSSFAPVIGGGGTAALAYSISPSLPAGLSLDTGNGTVSGTPTAASVAAAYTVTVTDTNGATASNTFSLAVNPAVRATQAIASVALTQNKAATSFTPVTGGGGTAPLSYSVSPSLPTGLSFDTVNGTVSGTPSAASDAAIYTVTATDTNSATATATFSLTVNAAVTATQSVSSATLTANHTTSAFTPVTGSGGTGALSYVVSPSLPAGLSFNVSNGTVSGRPIASVGASVFTVTISDTNGASATATFNLAVNGPLAATQTMASTMLTADHAATPFTPVTGGGGTAPLSYSVSPSLPAGMSFDAVSGVVSGVPSGASVAAIHTVTVTDANSATATATFSLTVNAAVTVTTMVSATTLTANHAATAFTPVKGSGGTGILSYTVSPSLPAGLSFDTSTGQVTGTPTVTLTGTTFTVTVTDGNGATASTSFALVVNGALSATQSVASTTLTADHAAAAFTPVTGGGGTGTLSYGIAPSLPAGLSFNASTGEVSGLPTATLPATDFTVTVTDINDATASATFSLTVNGAVTATQTASSTTLTLGHAATAFTPVTGSGGRGPLTYNISPSLPAGLSFSTSTGQITGVPTATLTETTFTVTIIDVNNASASNSFMLTVDLPTLTFMPASLPNAIVGNTYSQMIVAAEGTAPYSYAVTGGALPDGLSFDGSTGKLSGTPNGAGSSNFTITATDANSATGSITYSLTVSGPGITVVSTTGTVVTGTSATVDLTQGATGGPFTGARLISLSPSSAGTATITLGDTAAVSEMVVAEIVEAGHYKLKFTAAPDFTGTAVATFTLSNSYGSSPAGTVTFIVTPRKDPSKDADVTGLVNAQTEAAKRFAATQMSNFNDHLEQLHGGDCLQNQWGLAISDSRHASQDRQDDTAGQISAVASENPQARKGKAKSDQTARAGDSSSDRCSPFGDGAAAVWTGGFVNFGSMDFGASGQKFDYTTVGVSAGIDYRFSQSFTAGIGFGYGSDRGRIGDSGTQTDASAYSVALYGSYHPTPQIFVDGLVGYGELNFDSRRFATDVESFAYGSRDGHQYFGSLTAGYEYINDGLLISPYGRFTASRSVLDPFTENGAGWADLRYGSQSIDTFTGFLGLRLAYKIDTDWGSLEPHARVEYGHDFAGNSAVTLGYADIPSTSYDLKTLGTGSDFATFSLGTDIKVGPDLTVGAEYGTSVGQNGMQPHQIRLRISERF</sequence>
<dbReference type="Pfam" id="PF05345">
    <property type="entry name" value="He_PIG"/>
    <property type="match status" value="9"/>
</dbReference>
<name>A0A2P7S3N9_9HYPH</name>
<reference evidence="4 5" key="1">
    <citation type="submission" date="2018-03" db="EMBL/GenBank/DDBJ databases">
        <title>The draft genome of Mesorhizobium soli JCM 19897.</title>
        <authorList>
            <person name="Li L."/>
            <person name="Liu L."/>
            <person name="Liang L."/>
            <person name="Wang T."/>
            <person name="Zhang X."/>
        </authorList>
    </citation>
    <scope>NUCLEOTIDE SEQUENCE [LARGE SCALE GENOMIC DNA]</scope>
    <source>
        <strain evidence="4 5">JCM 19897</strain>
    </source>
</reference>
<dbReference type="SUPFAM" id="SSF81296">
    <property type="entry name" value="E set domains"/>
    <property type="match status" value="2"/>
</dbReference>
<dbReference type="GO" id="GO:0016020">
    <property type="term" value="C:membrane"/>
    <property type="evidence" value="ECO:0007669"/>
    <property type="project" value="InterPro"/>
</dbReference>
<dbReference type="InterPro" id="IPR015919">
    <property type="entry name" value="Cadherin-like_sf"/>
</dbReference>
<dbReference type="Proteomes" id="UP000240653">
    <property type="component" value="Unassembled WGS sequence"/>
</dbReference>
<keyword evidence="2" id="KW-0732">Signal</keyword>
<accession>A0A2P7S3N9</accession>
<dbReference type="Pfam" id="PF03797">
    <property type="entry name" value="Autotransporter"/>
    <property type="match status" value="1"/>
</dbReference>
<dbReference type="EMBL" id="PXYL01000015">
    <property type="protein sequence ID" value="PSJ57100.1"/>
    <property type="molecule type" value="Genomic_DNA"/>
</dbReference>
<evidence type="ECO:0000313" key="4">
    <source>
        <dbReference type="EMBL" id="PSJ57100.1"/>
    </source>
</evidence>
<evidence type="ECO:0000256" key="1">
    <source>
        <dbReference type="SAM" id="MobiDB-lite"/>
    </source>
</evidence>
<dbReference type="SUPFAM" id="SSF103515">
    <property type="entry name" value="Autotransporter"/>
    <property type="match status" value="1"/>
</dbReference>
<feature type="domain" description="Autotransporter" evidence="3">
    <location>
        <begin position="1345"/>
        <end position="1623"/>
    </location>
</feature>
<dbReference type="InterPro" id="IPR036709">
    <property type="entry name" value="Autotransporte_beta_dom_sf"/>
</dbReference>
<keyword evidence="5" id="KW-1185">Reference proteome</keyword>
<dbReference type="InterPro" id="IPR014756">
    <property type="entry name" value="Ig_E-set"/>
</dbReference>
<proteinExistence type="predicted"/>
<dbReference type="CDD" id="cd00603">
    <property type="entry name" value="IPT_PCSR"/>
    <property type="match status" value="1"/>
</dbReference>
<feature type="signal peptide" evidence="2">
    <location>
        <begin position="1"/>
        <end position="20"/>
    </location>
</feature>
<dbReference type="InterPro" id="IPR005546">
    <property type="entry name" value="Autotransporte_beta"/>
</dbReference>
<dbReference type="Gene3D" id="2.60.40.10">
    <property type="entry name" value="Immunoglobulins"/>
    <property type="match status" value="11"/>
</dbReference>
<dbReference type="Pfam" id="PF01833">
    <property type="entry name" value="TIG"/>
    <property type="match status" value="2"/>
</dbReference>
<dbReference type="PANTHER" id="PTHR37494:SF1">
    <property type="entry name" value="STAPHYLOCOCCUS AUREUS SURFACE PROTEIN A"/>
    <property type="match status" value="1"/>
</dbReference>
<feature type="chain" id="PRO_5015153226" description="Autotransporter domain-containing protein" evidence="2">
    <location>
        <begin position="21"/>
        <end position="1623"/>
    </location>
</feature>
<dbReference type="PANTHER" id="PTHR37494">
    <property type="entry name" value="HEMAGGLUTININ"/>
    <property type="match status" value="1"/>
</dbReference>
<dbReference type="CDD" id="cd00102">
    <property type="entry name" value="IPT"/>
    <property type="match status" value="1"/>
</dbReference>
<evidence type="ECO:0000313" key="5">
    <source>
        <dbReference type="Proteomes" id="UP000240653"/>
    </source>
</evidence>
<gene>
    <name evidence="4" type="ORF">C7I85_22975</name>
</gene>
<dbReference type="SMART" id="SM00869">
    <property type="entry name" value="Autotransporter"/>
    <property type="match status" value="1"/>
</dbReference>
<dbReference type="SUPFAM" id="SSF49313">
    <property type="entry name" value="Cadherin-like"/>
    <property type="match status" value="9"/>
</dbReference>
<feature type="region of interest" description="Disordered" evidence="1">
    <location>
        <begin position="1313"/>
        <end position="1342"/>
    </location>
</feature>
<evidence type="ECO:0000256" key="2">
    <source>
        <dbReference type="SAM" id="SignalP"/>
    </source>
</evidence>